<protein>
    <submittedName>
        <fullName evidence="2">GreA/GreB family transcription elongation factor</fullName>
    </submittedName>
</protein>
<dbReference type="Pfam" id="PF01272">
    <property type="entry name" value="GreA_GreB"/>
    <property type="match status" value="1"/>
</dbReference>
<evidence type="ECO:0000259" key="1">
    <source>
        <dbReference type="Pfam" id="PF01272"/>
    </source>
</evidence>
<gene>
    <name evidence="2" type="ORF">DES53_10437</name>
</gene>
<dbReference type="InterPro" id="IPR036953">
    <property type="entry name" value="GreA/GreB_C_sf"/>
</dbReference>
<dbReference type="OrthoDB" id="192847at2"/>
<dbReference type="Proteomes" id="UP000253426">
    <property type="component" value="Unassembled WGS sequence"/>
</dbReference>
<dbReference type="InterPro" id="IPR001437">
    <property type="entry name" value="Tscrpt_elong_fac_GreA/B_C"/>
</dbReference>
<dbReference type="AlphaFoldDB" id="A0A366HM41"/>
<proteinExistence type="predicted"/>
<dbReference type="GO" id="GO:0003746">
    <property type="term" value="F:translation elongation factor activity"/>
    <property type="evidence" value="ECO:0007669"/>
    <property type="project" value="UniProtKB-KW"/>
</dbReference>
<keyword evidence="3" id="KW-1185">Reference proteome</keyword>
<organism evidence="2 3">
    <name type="scientific">Roseimicrobium gellanilyticum</name>
    <dbReference type="NCBI Taxonomy" id="748857"/>
    <lineage>
        <taxon>Bacteria</taxon>
        <taxon>Pseudomonadati</taxon>
        <taxon>Verrucomicrobiota</taxon>
        <taxon>Verrucomicrobiia</taxon>
        <taxon>Verrucomicrobiales</taxon>
        <taxon>Verrucomicrobiaceae</taxon>
        <taxon>Roseimicrobium</taxon>
    </lineage>
</organism>
<keyword evidence="2" id="KW-0251">Elongation factor</keyword>
<reference evidence="2 3" key="1">
    <citation type="submission" date="2018-06" db="EMBL/GenBank/DDBJ databases">
        <title>Genomic Encyclopedia of Type Strains, Phase IV (KMG-IV): sequencing the most valuable type-strain genomes for metagenomic binning, comparative biology and taxonomic classification.</title>
        <authorList>
            <person name="Goeker M."/>
        </authorList>
    </citation>
    <scope>NUCLEOTIDE SEQUENCE [LARGE SCALE GENOMIC DNA]</scope>
    <source>
        <strain evidence="2 3">DSM 25532</strain>
    </source>
</reference>
<dbReference type="SUPFAM" id="SSF54534">
    <property type="entry name" value="FKBP-like"/>
    <property type="match status" value="1"/>
</dbReference>
<dbReference type="EMBL" id="QNRR01000004">
    <property type="protein sequence ID" value="RBP44218.1"/>
    <property type="molecule type" value="Genomic_DNA"/>
</dbReference>
<dbReference type="GO" id="GO:0032784">
    <property type="term" value="P:regulation of DNA-templated transcription elongation"/>
    <property type="evidence" value="ECO:0007669"/>
    <property type="project" value="InterPro"/>
</dbReference>
<dbReference type="Gene3D" id="3.10.50.30">
    <property type="entry name" value="Transcription elongation factor, GreA/GreB, C-terminal domain"/>
    <property type="match status" value="1"/>
</dbReference>
<evidence type="ECO:0000313" key="3">
    <source>
        <dbReference type="Proteomes" id="UP000253426"/>
    </source>
</evidence>
<name>A0A366HM41_9BACT</name>
<feature type="domain" description="Transcription elongation factor GreA/GreB C-terminal" evidence="1">
    <location>
        <begin position="59"/>
        <end position="131"/>
    </location>
</feature>
<evidence type="ECO:0000313" key="2">
    <source>
        <dbReference type="EMBL" id="RBP44218.1"/>
    </source>
</evidence>
<dbReference type="GO" id="GO:0003677">
    <property type="term" value="F:DNA binding"/>
    <property type="evidence" value="ECO:0007669"/>
    <property type="project" value="InterPro"/>
</dbReference>
<keyword evidence="2" id="KW-0648">Protein biosynthesis</keyword>
<accession>A0A366HM41</accession>
<dbReference type="RefSeq" id="WP_113958643.1">
    <property type="nucleotide sequence ID" value="NZ_QNRR01000004.1"/>
</dbReference>
<sequence length="137" mass="14721">MNTHSITLSHKDLHLILALHTQREFIPHLDEGRHQELMRLVGQAGEGASLKSLVNPPSVGLYDAVTVNDFSAPASNAMVCRIVLPHEADLDAGLYSVLAPISIALLGRPLGATVTFDAPGGSRQLRILSIQKEEVVV</sequence>
<comment type="caution">
    <text evidence="2">The sequence shown here is derived from an EMBL/GenBank/DDBJ whole genome shotgun (WGS) entry which is preliminary data.</text>
</comment>